<protein>
    <recommendedName>
        <fullName evidence="2">Ig-like domain-containing protein</fullName>
    </recommendedName>
</protein>
<organism evidence="3 4">
    <name type="scientific">Engystomops pustulosus</name>
    <name type="common">Tungara frog</name>
    <name type="synonym">Physalaemus pustulosus</name>
    <dbReference type="NCBI Taxonomy" id="76066"/>
    <lineage>
        <taxon>Eukaryota</taxon>
        <taxon>Metazoa</taxon>
        <taxon>Chordata</taxon>
        <taxon>Craniata</taxon>
        <taxon>Vertebrata</taxon>
        <taxon>Euteleostomi</taxon>
        <taxon>Amphibia</taxon>
        <taxon>Batrachia</taxon>
        <taxon>Anura</taxon>
        <taxon>Neobatrachia</taxon>
        <taxon>Hyloidea</taxon>
        <taxon>Leptodactylidae</taxon>
        <taxon>Leiuperinae</taxon>
        <taxon>Engystomops</taxon>
    </lineage>
</organism>
<evidence type="ECO:0000259" key="2">
    <source>
        <dbReference type="PROSITE" id="PS50835"/>
    </source>
</evidence>
<gene>
    <name evidence="3" type="ORF">GDO81_025513</name>
</gene>
<evidence type="ECO:0000313" key="4">
    <source>
        <dbReference type="Proteomes" id="UP000824782"/>
    </source>
</evidence>
<proteinExistence type="predicted"/>
<feature type="transmembrane region" description="Helical" evidence="1">
    <location>
        <begin position="148"/>
        <end position="169"/>
    </location>
</feature>
<comment type="caution">
    <text evidence="3">The sequence shown here is derived from an EMBL/GenBank/DDBJ whole genome shotgun (WGS) entry which is preliminary data.</text>
</comment>
<dbReference type="InterPro" id="IPR007110">
    <property type="entry name" value="Ig-like_dom"/>
</dbReference>
<dbReference type="InterPro" id="IPR013783">
    <property type="entry name" value="Ig-like_fold"/>
</dbReference>
<accession>A0AAV6Z3V6</accession>
<dbReference type="InterPro" id="IPR036179">
    <property type="entry name" value="Ig-like_dom_sf"/>
</dbReference>
<dbReference type="PROSITE" id="PS50835">
    <property type="entry name" value="IG_LIKE"/>
    <property type="match status" value="1"/>
</dbReference>
<dbReference type="Proteomes" id="UP000824782">
    <property type="component" value="Unassembled WGS sequence"/>
</dbReference>
<dbReference type="InterPro" id="IPR013106">
    <property type="entry name" value="Ig_V-set"/>
</dbReference>
<dbReference type="AlphaFoldDB" id="A0AAV6Z3V6"/>
<evidence type="ECO:0000313" key="3">
    <source>
        <dbReference type="EMBL" id="KAG8543048.1"/>
    </source>
</evidence>
<evidence type="ECO:0000256" key="1">
    <source>
        <dbReference type="SAM" id="Phobius"/>
    </source>
</evidence>
<dbReference type="SUPFAM" id="SSF48726">
    <property type="entry name" value="Immunoglobulin"/>
    <property type="match status" value="1"/>
</dbReference>
<keyword evidence="1" id="KW-0812">Transmembrane</keyword>
<feature type="domain" description="Ig-like" evidence="2">
    <location>
        <begin position="44"/>
        <end position="139"/>
    </location>
</feature>
<sequence>MGRHAPSDLLLDLAICQASSLQVSSLQVSSLQVSSLQVVTYPAGGAVTLSCSDETNTTRNLSDITQINWRREDGPRSLYYVSDGTKHDTNFSDPRISLLSAQYPPILQITDARAGDAGNYSCKITMVSSGVIRKSWSLQISDPVRSPLIYIIPSVIGLILIITAGLIYCKFCSKWK</sequence>
<keyword evidence="4" id="KW-1185">Reference proteome</keyword>
<dbReference type="Pfam" id="PF07686">
    <property type="entry name" value="V-set"/>
    <property type="match status" value="1"/>
</dbReference>
<dbReference type="Gene3D" id="2.60.40.10">
    <property type="entry name" value="Immunoglobulins"/>
    <property type="match status" value="1"/>
</dbReference>
<keyword evidence="1" id="KW-0472">Membrane</keyword>
<dbReference type="EMBL" id="WNYA01004007">
    <property type="protein sequence ID" value="KAG8543048.1"/>
    <property type="molecule type" value="Genomic_DNA"/>
</dbReference>
<name>A0AAV6Z3V6_ENGPU</name>
<reference evidence="3" key="1">
    <citation type="thesis" date="2020" institute="ProQuest LLC" country="789 East Eisenhower Parkway, Ann Arbor, MI, USA">
        <title>Comparative Genomics and Chromosome Evolution.</title>
        <authorList>
            <person name="Mudd A.B."/>
        </authorList>
    </citation>
    <scope>NUCLEOTIDE SEQUENCE</scope>
    <source>
        <strain evidence="3">237g6f4</strain>
        <tissue evidence="3">Blood</tissue>
    </source>
</reference>
<keyword evidence="1" id="KW-1133">Transmembrane helix</keyword>
<dbReference type="SMART" id="SM00409">
    <property type="entry name" value="IG"/>
    <property type="match status" value="1"/>
</dbReference>
<dbReference type="InterPro" id="IPR003599">
    <property type="entry name" value="Ig_sub"/>
</dbReference>